<reference evidence="2 3" key="1">
    <citation type="submission" date="2015-01" db="EMBL/GenBank/DDBJ databases">
        <title>Evolution of Trichinella species and genotypes.</title>
        <authorList>
            <person name="Korhonen P.K."/>
            <person name="Edoardo P."/>
            <person name="Giuseppe L.R."/>
            <person name="Gasser R.B."/>
        </authorList>
    </citation>
    <scope>NUCLEOTIDE SEQUENCE [LARGE SCALE GENOMIC DNA]</scope>
    <source>
        <strain evidence="2">ISS3</strain>
    </source>
</reference>
<dbReference type="AlphaFoldDB" id="A0A0V1AZD1"/>
<accession>A0A0V1AZD1</accession>
<proteinExistence type="predicted"/>
<comment type="caution">
    <text evidence="2">The sequence shown here is derived from an EMBL/GenBank/DDBJ whole genome shotgun (WGS) entry which is preliminary data.</text>
</comment>
<dbReference type="STRING" id="6334.A0A0V1AZD1"/>
<keyword evidence="1" id="KW-0812">Transmembrane</keyword>
<dbReference type="EMBL" id="JYDH01000150">
    <property type="protein sequence ID" value="KRY30123.1"/>
    <property type="molecule type" value="Genomic_DNA"/>
</dbReference>
<dbReference type="OrthoDB" id="10552924at2759"/>
<name>A0A0V1AZD1_TRISP</name>
<dbReference type="Proteomes" id="UP000054776">
    <property type="component" value="Unassembled WGS sequence"/>
</dbReference>
<keyword evidence="3" id="KW-1185">Reference proteome</keyword>
<dbReference type="InParanoid" id="A0A0V1AZD1"/>
<gene>
    <name evidence="2" type="ORF">T01_1907</name>
</gene>
<sequence length="100" mass="11604">MFSIMLEQEVKYDKLKCDKRPKTEGDQAGKNEEKKEEFGYWKLGIHISVFFSPLVGQYLNNFPKQQHAFLAYCSSFVISFSFTGKYLLVKSERKMSGNST</sequence>
<protein>
    <submittedName>
        <fullName evidence="2">Uncharacterized protein</fullName>
    </submittedName>
</protein>
<evidence type="ECO:0000313" key="3">
    <source>
        <dbReference type="Proteomes" id="UP000054776"/>
    </source>
</evidence>
<evidence type="ECO:0000256" key="1">
    <source>
        <dbReference type="SAM" id="Phobius"/>
    </source>
</evidence>
<keyword evidence="1" id="KW-0472">Membrane</keyword>
<feature type="transmembrane region" description="Helical" evidence="1">
    <location>
        <begin position="68"/>
        <end position="88"/>
    </location>
</feature>
<organism evidence="2 3">
    <name type="scientific">Trichinella spiralis</name>
    <name type="common">Trichina worm</name>
    <dbReference type="NCBI Taxonomy" id="6334"/>
    <lineage>
        <taxon>Eukaryota</taxon>
        <taxon>Metazoa</taxon>
        <taxon>Ecdysozoa</taxon>
        <taxon>Nematoda</taxon>
        <taxon>Enoplea</taxon>
        <taxon>Dorylaimia</taxon>
        <taxon>Trichinellida</taxon>
        <taxon>Trichinellidae</taxon>
        <taxon>Trichinella</taxon>
    </lineage>
</organism>
<evidence type="ECO:0000313" key="2">
    <source>
        <dbReference type="EMBL" id="KRY30123.1"/>
    </source>
</evidence>
<feature type="transmembrane region" description="Helical" evidence="1">
    <location>
        <begin position="39"/>
        <end position="56"/>
    </location>
</feature>
<keyword evidence="1" id="KW-1133">Transmembrane helix</keyword>